<gene>
    <name evidence="3" type="ORF">LJD61_18555</name>
</gene>
<evidence type="ECO:0000313" key="4">
    <source>
        <dbReference type="Proteomes" id="UP001651880"/>
    </source>
</evidence>
<accession>A0ABT1NJR6</accession>
<organism evidence="3 4">
    <name type="scientific">Lutispora saccharofermentans</name>
    <dbReference type="NCBI Taxonomy" id="3024236"/>
    <lineage>
        <taxon>Bacteria</taxon>
        <taxon>Bacillati</taxon>
        <taxon>Bacillota</taxon>
        <taxon>Clostridia</taxon>
        <taxon>Lutisporales</taxon>
        <taxon>Lutisporaceae</taxon>
        <taxon>Lutispora</taxon>
    </lineage>
</organism>
<dbReference type="InterPro" id="IPR010982">
    <property type="entry name" value="Lambda_DNA-bd_dom_sf"/>
</dbReference>
<evidence type="ECO:0000256" key="1">
    <source>
        <dbReference type="ARBA" id="ARBA00023125"/>
    </source>
</evidence>
<dbReference type="RefSeq" id="WP_255229067.1">
    <property type="nucleotide sequence ID" value="NZ_JAJEKE010000024.1"/>
</dbReference>
<dbReference type="SUPFAM" id="SSF47413">
    <property type="entry name" value="lambda repressor-like DNA-binding domains"/>
    <property type="match status" value="1"/>
</dbReference>
<dbReference type="SUPFAM" id="SSF51182">
    <property type="entry name" value="RmlC-like cupins"/>
    <property type="match status" value="1"/>
</dbReference>
<dbReference type="PANTHER" id="PTHR46797:SF1">
    <property type="entry name" value="METHYLPHOSPHONATE SYNTHASE"/>
    <property type="match status" value="1"/>
</dbReference>
<feature type="domain" description="HTH cro/C1-type" evidence="2">
    <location>
        <begin position="6"/>
        <end position="60"/>
    </location>
</feature>
<dbReference type="Pfam" id="PF07883">
    <property type="entry name" value="Cupin_2"/>
    <property type="match status" value="1"/>
</dbReference>
<dbReference type="Gene3D" id="2.60.120.10">
    <property type="entry name" value="Jelly Rolls"/>
    <property type="match status" value="1"/>
</dbReference>
<evidence type="ECO:0000313" key="3">
    <source>
        <dbReference type="EMBL" id="MCQ1531518.1"/>
    </source>
</evidence>
<reference evidence="3 4" key="1">
    <citation type="submission" date="2021-10" db="EMBL/GenBank/DDBJ databases">
        <title>Lutispora strain m25 sp. nov., a thermophilic, non-spore-forming bacterium isolated from a lab-scale methanogenic bioreactor digesting anaerobic sludge.</title>
        <authorList>
            <person name="El Houari A."/>
            <person name="Mcdonald J."/>
        </authorList>
    </citation>
    <scope>NUCLEOTIDE SEQUENCE [LARGE SCALE GENOMIC DNA]</scope>
    <source>
        <strain evidence="4">m25</strain>
    </source>
</reference>
<evidence type="ECO:0000259" key="2">
    <source>
        <dbReference type="PROSITE" id="PS50943"/>
    </source>
</evidence>
<dbReference type="InterPro" id="IPR013096">
    <property type="entry name" value="Cupin_2"/>
</dbReference>
<dbReference type="InterPro" id="IPR050807">
    <property type="entry name" value="TransReg_Diox_bact_type"/>
</dbReference>
<dbReference type="InterPro" id="IPR014710">
    <property type="entry name" value="RmlC-like_jellyroll"/>
</dbReference>
<dbReference type="CDD" id="cd02209">
    <property type="entry name" value="cupin_XRE_C"/>
    <property type="match status" value="1"/>
</dbReference>
<name>A0ABT1NJR6_9FIRM</name>
<dbReference type="CDD" id="cd00093">
    <property type="entry name" value="HTH_XRE"/>
    <property type="match status" value="1"/>
</dbReference>
<keyword evidence="4" id="KW-1185">Reference proteome</keyword>
<proteinExistence type="predicted"/>
<dbReference type="SMART" id="SM00530">
    <property type="entry name" value="HTH_XRE"/>
    <property type="match status" value="1"/>
</dbReference>
<dbReference type="Pfam" id="PF01381">
    <property type="entry name" value="HTH_3"/>
    <property type="match status" value="1"/>
</dbReference>
<sequence>MLGENIRNIRKSNNMTISELAELTGLSVGYISQLERNLIEPSLSSLRKVAKALEVPTYIFMEDDCNADVLTKMNNRLIMSFPKSPVIYELISPLPTNTFNPSMLGMFFEVKPHKADTEDFITHTSEELIIILEGEADIILGSETFNLSPGDSLYIQKSVPHKIINSKNVPIKGLSVVSPPMYPKQK</sequence>
<keyword evidence="1" id="KW-0238">DNA-binding</keyword>
<dbReference type="PANTHER" id="PTHR46797">
    <property type="entry name" value="HTH-TYPE TRANSCRIPTIONAL REGULATOR"/>
    <property type="match status" value="1"/>
</dbReference>
<protein>
    <submittedName>
        <fullName evidence="3">Helix-turn-helix domain-containing protein</fullName>
    </submittedName>
</protein>
<comment type="caution">
    <text evidence="3">The sequence shown here is derived from an EMBL/GenBank/DDBJ whole genome shotgun (WGS) entry which is preliminary data.</text>
</comment>
<dbReference type="EMBL" id="JAJEKE010000024">
    <property type="protein sequence ID" value="MCQ1531518.1"/>
    <property type="molecule type" value="Genomic_DNA"/>
</dbReference>
<dbReference type="PROSITE" id="PS50943">
    <property type="entry name" value="HTH_CROC1"/>
    <property type="match status" value="1"/>
</dbReference>
<dbReference type="InterPro" id="IPR001387">
    <property type="entry name" value="Cro/C1-type_HTH"/>
</dbReference>
<dbReference type="InterPro" id="IPR011051">
    <property type="entry name" value="RmlC_Cupin_sf"/>
</dbReference>
<dbReference type="Gene3D" id="1.10.260.40">
    <property type="entry name" value="lambda repressor-like DNA-binding domains"/>
    <property type="match status" value="1"/>
</dbReference>
<dbReference type="Proteomes" id="UP001651880">
    <property type="component" value="Unassembled WGS sequence"/>
</dbReference>